<dbReference type="Proteomes" id="UP000664545">
    <property type="component" value="Unassembled WGS sequence"/>
</dbReference>
<comment type="subcellular location">
    <subcellularLocation>
        <location evidence="1">Cell envelope</location>
    </subcellularLocation>
</comment>
<keyword evidence="3" id="KW-0735">Signal-anchor</keyword>
<protein>
    <submittedName>
        <fullName evidence="8">TlpA family protein disulfide reductase</fullName>
    </submittedName>
</protein>
<dbReference type="AlphaFoldDB" id="A0A939D678"/>
<dbReference type="GO" id="GO:0030313">
    <property type="term" value="C:cell envelope"/>
    <property type="evidence" value="ECO:0007669"/>
    <property type="project" value="UniProtKB-SubCell"/>
</dbReference>
<proteinExistence type="predicted"/>
<feature type="chain" id="PRO_5039015814" evidence="6">
    <location>
        <begin position="20"/>
        <end position="196"/>
    </location>
</feature>
<evidence type="ECO:0000256" key="5">
    <source>
        <dbReference type="ARBA" id="ARBA00023284"/>
    </source>
</evidence>
<keyword evidence="5" id="KW-0676">Redox-active center</keyword>
<dbReference type="CDD" id="cd02966">
    <property type="entry name" value="TlpA_like_family"/>
    <property type="match status" value="1"/>
</dbReference>
<evidence type="ECO:0000259" key="7">
    <source>
        <dbReference type="PROSITE" id="PS51352"/>
    </source>
</evidence>
<dbReference type="Pfam" id="PF00578">
    <property type="entry name" value="AhpC-TSA"/>
    <property type="match status" value="1"/>
</dbReference>
<evidence type="ECO:0000256" key="1">
    <source>
        <dbReference type="ARBA" id="ARBA00004196"/>
    </source>
</evidence>
<dbReference type="RefSeq" id="WP_206580609.1">
    <property type="nucleotide sequence ID" value="NZ_JAFJZZ010000001.1"/>
</dbReference>
<dbReference type="PROSITE" id="PS51352">
    <property type="entry name" value="THIOREDOXIN_2"/>
    <property type="match status" value="1"/>
</dbReference>
<dbReference type="PANTHER" id="PTHR42852">
    <property type="entry name" value="THIOL:DISULFIDE INTERCHANGE PROTEIN DSBE"/>
    <property type="match status" value="1"/>
</dbReference>
<evidence type="ECO:0000256" key="4">
    <source>
        <dbReference type="ARBA" id="ARBA00023157"/>
    </source>
</evidence>
<evidence type="ECO:0000313" key="8">
    <source>
        <dbReference type="EMBL" id="MBN7771817.1"/>
    </source>
</evidence>
<accession>A0A939D678</accession>
<evidence type="ECO:0000313" key="9">
    <source>
        <dbReference type="Proteomes" id="UP000664545"/>
    </source>
</evidence>
<dbReference type="GO" id="GO:0016491">
    <property type="term" value="F:oxidoreductase activity"/>
    <property type="evidence" value="ECO:0007669"/>
    <property type="project" value="InterPro"/>
</dbReference>
<evidence type="ECO:0000256" key="2">
    <source>
        <dbReference type="ARBA" id="ARBA00022748"/>
    </source>
</evidence>
<comment type="caution">
    <text evidence="8">The sequence shown here is derived from an EMBL/GenBank/DDBJ whole genome shotgun (WGS) entry which is preliminary data.</text>
</comment>
<feature type="signal peptide" evidence="6">
    <location>
        <begin position="1"/>
        <end position="19"/>
    </location>
</feature>
<dbReference type="SUPFAM" id="SSF52833">
    <property type="entry name" value="Thioredoxin-like"/>
    <property type="match status" value="1"/>
</dbReference>
<dbReference type="GO" id="GO:0016209">
    <property type="term" value="F:antioxidant activity"/>
    <property type="evidence" value="ECO:0007669"/>
    <property type="project" value="InterPro"/>
</dbReference>
<dbReference type="InterPro" id="IPR013766">
    <property type="entry name" value="Thioredoxin_domain"/>
</dbReference>
<keyword evidence="3" id="KW-0812">Transmembrane</keyword>
<dbReference type="InterPro" id="IPR036249">
    <property type="entry name" value="Thioredoxin-like_sf"/>
</dbReference>
<keyword evidence="4" id="KW-1015">Disulfide bond</keyword>
<dbReference type="EMBL" id="JAFJZZ010000001">
    <property type="protein sequence ID" value="MBN7771817.1"/>
    <property type="molecule type" value="Genomic_DNA"/>
</dbReference>
<dbReference type="PANTHER" id="PTHR42852:SF6">
    <property type="entry name" value="THIOL:DISULFIDE INTERCHANGE PROTEIN DSBE"/>
    <property type="match status" value="1"/>
</dbReference>
<organism evidence="8 9">
    <name type="scientific">Clostridium aminobutyricum</name>
    <dbReference type="NCBI Taxonomy" id="33953"/>
    <lineage>
        <taxon>Bacteria</taxon>
        <taxon>Bacillati</taxon>
        <taxon>Bacillota</taxon>
        <taxon>Clostridia</taxon>
        <taxon>Eubacteriales</taxon>
        <taxon>Clostridiaceae</taxon>
        <taxon>Clostridium</taxon>
    </lineage>
</organism>
<reference evidence="8" key="1">
    <citation type="submission" date="2021-02" db="EMBL/GenBank/DDBJ databases">
        <title>Abyssanaerobacter marinus gen.nov., sp., nov, anaerobic bacterium isolated from the Onnuri vent field of Indian Ocean and suggestion of Mogibacteriaceae fam. nov., and proposal of reclassification of ambiguous this family's genus member.</title>
        <authorList>
            <person name="Kim Y.J."/>
            <person name="Yang J.-A."/>
        </authorList>
    </citation>
    <scope>NUCLEOTIDE SEQUENCE</scope>
    <source>
        <strain evidence="8">DSM 2634</strain>
    </source>
</reference>
<evidence type="ECO:0000256" key="6">
    <source>
        <dbReference type="SAM" id="SignalP"/>
    </source>
</evidence>
<keyword evidence="6" id="KW-0732">Signal</keyword>
<keyword evidence="2" id="KW-0201">Cytochrome c-type biogenesis</keyword>
<dbReference type="InterPro" id="IPR000866">
    <property type="entry name" value="AhpC/TSA"/>
</dbReference>
<dbReference type="InterPro" id="IPR050553">
    <property type="entry name" value="Thioredoxin_ResA/DsbE_sf"/>
</dbReference>
<name>A0A939D678_CLOAM</name>
<dbReference type="PROSITE" id="PS51257">
    <property type="entry name" value="PROKAR_LIPOPROTEIN"/>
    <property type="match status" value="1"/>
</dbReference>
<keyword evidence="9" id="KW-1185">Reference proteome</keyword>
<dbReference type="GO" id="GO:0017004">
    <property type="term" value="P:cytochrome complex assembly"/>
    <property type="evidence" value="ECO:0007669"/>
    <property type="project" value="UniProtKB-KW"/>
</dbReference>
<evidence type="ECO:0000256" key="3">
    <source>
        <dbReference type="ARBA" id="ARBA00022968"/>
    </source>
</evidence>
<gene>
    <name evidence="8" type="ORF">JYB65_00380</name>
</gene>
<feature type="domain" description="Thioredoxin" evidence="7">
    <location>
        <begin position="42"/>
        <end position="192"/>
    </location>
</feature>
<sequence>MKKLLSLLLVGILSVSVFTGCSYTSRDINDNTDAADTISSVEANATDIGNFKAQDLNGNEVTKDIFSNYDLTLVNLFTTWCSPCINEIPYLNEIDKEMADKSVNVIGIPLDVNENGKIDQAKLDKLNQIIQSTNAQYDIILPDDVLRNGRLKGVNSVPESFFVDKSGKIVGETYLGSHSKAEWTEIIEKELAKLKK</sequence>
<dbReference type="Gene3D" id="3.40.30.10">
    <property type="entry name" value="Glutaredoxin"/>
    <property type="match status" value="1"/>
</dbReference>